<feature type="region of interest" description="Disordered" evidence="1">
    <location>
        <begin position="11"/>
        <end position="193"/>
    </location>
</feature>
<evidence type="ECO:0000313" key="3">
    <source>
        <dbReference type="EnsemblMetazoa" id="ASIC020412-PA"/>
    </source>
</evidence>
<reference evidence="2 4" key="1">
    <citation type="journal article" date="2014" name="BMC Genomics">
        <title>Genome sequence of Anopheles sinensis provides insight into genetics basis of mosquito competence for malaria parasites.</title>
        <authorList>
            <person name="Zhou D."/>
            <person name="Zhang D."/>
            <person name="Ding G."/>
            <person name="Shi L."/>
            <person name="Hou Q."/>
            <person name="Ye Y."/>
            <person name="Xu Y."/>
            <person name="Zhou H."/>
            <person name="Xiong C."/>
            <person name="Li S."/>
            <person name="Yu J."/>
            <person name="Hong S."/>
            <person name="Yu X."/>
            <person name="Zou P."/>
            <person name="Chen C."/>
            <person name="Chang X."/>
            <person name="Wang W."/>
            <person name="Lv Y."/>
            <person name="Sun Y."/>
            <person name="Ma L."/>
            <person name="Shen B."/>
            <person name="Zhu C."/>
        </authorList>
    </citation>
    <scope>NUCLEOTIDE SEQUENCE [LARGE SCALE GENOMIC DNA]</scope>
</reference>
<gene>
    <name evidence="2" type="ORF">ZHAS_00020412</name>
</gene>
<organism evidence="2">
    <name type="scientific">Anopheles sinensis</name>
    <name type="common">Mosquito</name>
    <dbReference type="NCBI Taxonomy" id="74873"/>
    <lineage>
        <taxon>Eukaryota</taxon>
        <taxon>Metazoa</taxon>
        <taxon>Ecdysozoa</taxon>
        <taxon>Arthropoda</taxon>
        <taxon>Hexapoda</taxon>
        <taxon>Insecta</taxon>
        <taxon>Pterygota</taxon>
        <taxon>Neoptera</taxon>
        <taxon>Endopterygota</taxon>
        <taxon>Diptera</taxon>
        <taxon>Nematocera</taxon>
        <taxon>Culicoidea</taxon>
        <taxon>Culicidae</taxon>
        <taxon>Anophelinae</taxon>
        <taxon>Anopheles</taxon>
    </lineage>
</organism>
<feature type="compositionally biased region" description="Basic and acidic residues" evidence="1">
    <location>
        <begin position="82"/>
        <end position="99"/>
    </location>
</feature>
<reference evidence="3" key="2">
    <citation type="submission" date="2020-05" db="UniProtKB">
        <authorList>
            <consortium name="EnsemblMetazoa"/>
        </authorList>
    </citation>
    <scope>IDENTIFICATION</scope>
</reference>
<evidence type="ECO:0000313" key="2">
    <source>
        <dbReference type="EMBL" id="KFB52292.1"/>
    </source>
</evidence>
<sequence>MCLCPLSLYTTETGLKGPEGPPNRSRGVARLCEGRERGAAKYTRSKRSEQLKTNSWENVSPPLVGINLDEINGPKGKRGRKEHALTREKEREREREKKGRVGNARCNEKEKGTENRREECERTEWGNESEQKSEKKGTKEKKRAATSGGADGKERRREEGTPERTAEQKGNRERQMSIKAEWKKTGITHYGAA</sequence>
<accession>A0A084WPZ8</accession>
<dbReference type="EMBL" id="ATLV01025145">
    <property type="status" value="NOT_ANNOTATED_CDS"/>
    <property type="molecule type" value="Genomic_DNA"/>
</dbReference>
<name>A0A084WPZ8_ANOSI</name>
<feature type="compositionally biased region" description="Basic and acidic residues" evidence="1">
    <location>
        <begin position="106"/>
        <end position="137"/>
    </location>
</feature>
<evidence type="ECO:0000313" key="4">
    <source>
        <dbReference type="Proteomes" id="UP000030765"/>
    </source>
</evidence>
<dbReference type="AlphaFoldDB" id="A0A084WPZ8"/>
<dbReference type="EMBL" id="KE525369">
    <property type="protein sequence ID" value="KFB52292.1"/>
    <property type="molecule type" value="Genomic_DNA"/>
</dbReference>
<dbReference type="VEuPathDB" id="VectorBase:ASIC020412"/>
<feature type="compositionally biased region" description="Basic and acidic residues" evidence="1">
    <location>
        <begin position="151"/>
        <end position="184"/>
    </location>
</feature>
<keyword evidence="4" id="KW-1185">Reference proteome</keyword>
<protein>
    <submittedName>
        <fullName evidence="2 3">Uncharacterized protein</fullName>
    </submittedName>
</protein>
<dbReference type="Proteomes" id="UP000030765">
    <property type="component" value="Unassembled WGS sequence"/>
</dbReference>
<proteinExistence type="predicted"/>
<dbReference type="EnsemblMetazoa" id="ASIC020412-RA">
    <property type="protein sequence ID" value="ASIC020412-PA"/>
    <property type="gene ID" value="ASIC020412"/>
</dbReference>
<evidence type="ECO:0000256" key="1">
    <source>
        <dbReference type="SAM" id="MobiDB-lite"/>
    </source>
</evidence>